<sequence length="237" mass="25842">MTRPRILVADDEPDLRAMLADYLEMQGFEVTTAADAVELGARLAAAPADVIVLDINMPGENGLAALARLRADGLAAGVIMLTGVGTLETRLDGLHAGADDFMEKPFEPRELLARVRAVLRRLEPGPLAAAPEVSFRPTPMGACTFDLRARCLRDAEGRSIALTAMEFDLLDVFTRHPRQILSRARLSELAHGRPLEPGDRSIDIRITRLRAKIGEDARAPKTLRTVHGEGYLYDPDA</sequence>
<feature type="domain" description="Response regulatory" evidence="8">
    <location>
        <begin position="5"/>
        <end position="119"/>
    </location>
</feature>
<dbReference type="SMART" id="SM00862">
    <property type="entry name" value="Trans_reg_C"/>
    <property type="match status" value="1"/>
</dbReference>
<evidence type="ECO:0000256" key="1">
    <source>
        <dbReference type="ARBA" id="ARBA00022553"/>
    </source>
</evidence>
<dbReference type="InterPro" id="IPR011006">
    <property type="entry name" value="CheY-like_superfamily"/>
</dbReference>
<dbReference type="GO" id="GO:0005829">
    <property type="term" value="C:cytosol"/>
    <property type="evidence" value="ECO:0007669"/>
    <property type="project" value="TreeGrafter"/>
</dbReference>
<dbReference type="PANTHER" id="PTHR48111:SF4">
    <property type="entry name" value="DNA-BINDING DUAL TRANSCRIPTIONAL REGULATOR OMPR"/>
    <property type="match status" value="1"/>
</dbReference>
<dbReference type="GO" id="GO:0032993">
    <property type="term" value="C:protein-DNA complex"/>
    <property type="evidence" value="ECO:0007669"/>
    <property type="project" value="TreeGrafter"/>
</dbReference>
<evidence type="ECO:0000256" key="7">
    <source>
        <dbReference type="PROSITE-ProRule" id="PRU01091"/>
    </source>
</evidence>
<keyword evidence="3" id="KW-0805">Transcription regulation</keyword>
<dbReference type="GO" id="GO:0006355">
    <property type="term" value="P:regulation of DNA-templated transcription"/>
    <property type="evidence" value="ECO:0007669"/>
    <property type="project" value="InterPro"/>
</dbReference>
<dbReference type="SUPFAM" id="SSF46894">
    <property type="entry name" value="C-terminal effector domain of the bipartite response regulators"/>
    <property type="match status" value="1"/>
</dbReference>
<evidence type="ECO:0000256" key="5">
    <source>
        <dbReference type="ARBA" id="ARBA00023163"/>
    </source>
</evidence>
<dbReference type="GO" id="GO:0000976">
    <property type="term" value="F:transcription cis-regulatory region binding"/>
    <property type="evidence" value="ECO:0007669"/>
    <property type="project" value="TreeGrafter"/>
</dbReference>
<dbReference type="GO" id="GO:0000156">
    <property type="term" value="F:phosphorelay response regulator activity"/>
    <property type="evidence" value="ECO:0007669"/>
    <property type="project" value="TreeGrafter"/>
</dbReference>
<keyword evidence="4 7" id="KW-0238">DNA-binding</keyword>
<dbReference type="Pfam" id="PF00072">
    <property type="entry name" value="Response_reg"/>
    <property type="match status" value="1"/>
</dbReference>
<dbReference type="Gene3D" id="6.10.250.690">
    <property type="match status" value="1"/>
</dbReference>
<reference evidence="10 11" key="1">
    <citation type="submission" date="2020-08" db="EMBL/GenBank/DDBJ databases">
        <title>Genomic Encyclopedia of Type Strains, Phase IV (KMG-IV): sequencing the most valuable type-strain genomes for metagenomic binning, comparative biology and taxonomic classification.</title>
        <authorList>
            <person name="Goeker M."/>
        </authorList>
    </citation>
    <scope>NUCLEOTIDE SEQUENCE [LARGE SCALE GENOMIC DNA]</scope>
    <source>
        <strain evidence="10 11">DSM 101730</strain>
    </source>
</reference>
<comment type="caution">
    <text evidence="10">The sequence shown here is derived from an EMBL/GenBank/DDBJ whole genome shotgun (WGS) entry which is preliminary data.</text>
</comment>
<dbReference type="InterPro" id="IPR016032">
    <property type="entry name" value="Sig_transdc_resp-reg_C-effctor"/>
</dbReference>
<dbReference type="RefSeq" id="WP_184154344.1">
    <property type="nucleotide sequence ID" value="NZ_JACHFM010000005.1"/>
</dbReference>
<protein>
    <submittedName>
        <fullName evidence="10">DNA-binding response OmpR family regulator</fullName>
    </submittedName>
</protein>
<dbReference type="Gene3D" id="1.10.10.10">
    <property type="entry name" value="Winged helix-like DNA-binding domain superfamily/Winged helix DNA-binding domain"/>
    <property type="match status" value="1"/>
</dbReference>
<evidence type="ECO:0000313" key="10">
    <source>
        <dbReference type="EMBL" id="MBB5224103.1"/>
    </source>
</evidence>
<evidence type="ECO:0000256" key="6">
    <source>
        <dbReference type="PROSITE-ProRule" id="PRU00169"/>
    </source>
</evidence>
<evidence type="ECO:0000259" key="9">
    <source>
        <dbReference type="PROSITE" id="PS51755"/>
    </source>
</evidence>
<dbReference type="PANTHER" id="PTHR48111">
    <property type="entry name" value="REGULATOR OF RPOS"/>
    <property type="match status" value="1"/>
</dbReference>
<organism evidence="10 11">
    <name type="scientific">Amaricoccus macauensis</name>
    <dbReference type="NCBI Taxonomy" id="57001"/>
    <lineage>
        <taxon>Bacteria</taxon>
        <taxon>Pseudomonadati</taxon>
        <taxon>Pseudomonadota</taxon>
        <taxon>Alphaproteobacteria</taxon>
        <taxon>Rhodobacterales</taxon>
        <taxon>Paracoccaceae</taxon>
        <taxon>Amaricoccus</taxon>
    </lineage>
</organism>
<gene>
    <name evidence="10" type="ORF">HNP73_004064</name>
</gene>
<dbReference type="Gene3D" id="3.40.50.2300">
    <property type="match status" value="1"/>
</dbReference>
<dbReference type="EMBL" id="JACHFM010000005">
    <property type="protein sequence ID" value="MBB5224103.1"/>
    <property type="molecule type" value="Genomic_DNA"/>
</dbReference>
<evidence type="ECO:0000256" key="2">
    <source>
        <dbReference type="ARBA" id="ARBA00023012"/>
    </source>
</evidence>
<dbReference type="Pfam" id="PF00486">
    <property type="entry name" value="Trans_reg_C"/>
    <property type="match status" value="1"/>
</dbReference>
<keyword evidence="2" id="KW-0902">Two-component regulatory system</keyword>
<evidence type="ECO:0000256" key="3">
    <source>
        <dbReference type="ARBA" id="ARBA00023015"/>
    </source>
</evidence>
<dbReference type="InterPro" id="IPR001789">
    <property type="entry name" value="Sig_transdc_resp-reg_receiver"/>
</dbReference>
<dbReference type="SUPFAM" id="SSF52172">
    <property type="entry name" value="CheY-like"/>
    <property type="match status" value="1"/>
</dbReference>
<evidence type="ECO:0000313" key="11">
    <source>
        <dbReference type="Proteomes" id="UP000549457"/>
    </source>
</evidence>
<feature type="DNA-binding region" description="OmpR/PhoB-type" evidence="7">
    <location>
        <begin position="130"/>
        <end position="235"/>
    </location>
</feature>
<name>A0A840SY14_9RHOB</name>
<evidence type="ECO:0000256" key="4">
    <source>
        <dbReference type="ARBA" id="ARBA00023125"/>
    </source>
</evidence>
<dbReference type="PROSITE" id="PS51755">
    <property type="entry name" value="OMPR_PHOB"/>
    <property type="match status" value="1"/>
</dbReference>
<keyword evidence="1 6" id="KW-0597">Phosphoprotein</keyword>
<feature type="domain" description="OmpR/PhoB-type" evidence="9">
    <location>
        <begin position="130"/>
        <end position="235"/>
    </location>
</feature>
<keyword evidence="5" id="KW-0804">Transcription</keyword>
<dbReference type="PROSITE" id="PS50110">
    <property type="entry name" value="RESPONSE_REGULATORY"/>
    <property type="match status" value="1"/>
</dbReference>
<dbReference type="InterPro" id="IPR039420">
    <property type="entry name" value="WalR-like"/>
</dbReference>
<dbReference type="InterPro" id="IPR036388">
    <property type="entry name" value="WH-like_DNA-bd_sf"/>
</dbReference>
<dbReference type="SMART" id="SM00448">
    <property type="entry name" value="REC"/>
    <property type="match status" value="1"/>
</dbReference>
<dbReference type="CDD" id="cd00383">
    <property type="entry name" value="trans_reg_C"/>
    <property type="match status" value="1"/>
</dbReference>
<proteinExistence type="predicted"/>
<dbReference type="AlphaFoldDB" id="A0A840SY14"/>
<feature type="modified residue" description="4-aspartylphosphate" evidence="6">
    <location>
        <position position="54"/>
    </location>
</feature>
<evidence type="ECO:0000259" key="8">
    <source>
        <dbReference type="PROSITE" id="PS50110"/>
    </source>
</evidence>
<dbReference type="Proteomes" id="UP000549457">
    <property type="component" value="Unassembled WGS sequence"/>
</dbReference>
<accession>A0A840SY14</accession>
<keyword evidence="11" id="KW-1185">Reference proteome</keyword>
<dbReference type="InterPro" id="IPR001867">
    <property type="entry name" value="OmpR/PhoB-type_DNA-bd"/>
</dbReference>